<keyword evidence="3" id="KW-1185">Reference proteome</keyword>
<evidence type="ECO:0000313" key="3">
    <source>
        <dbReference type="Proteomes" id="UP000398389"/>
    </source>
</evidence>
<dbReference type="PANTHER" id="PTHR34706:SF2">
    <property type="entry name" value="RFEF"/>
    <property type="match status" value="1"/>
</dbReference>
<evidence type="ECO:0000313" key="2">
    <source>
        <dbReference type="EMBL" id="VVT51579.1"/>
    </source>
</evidence>
<feature type="compositionally biased region" description="Low complexity" evidence="1">
    <location>
        <begin position="198"/>
        <end position="207"/>
    </location>
</feature>
<organism evidence="2 3">
    <name type="scientific">Magnusiomyces paraingens</name>
    <dbReference type="NCBI Taxonomy" id="2606893"/>
    <lineage>
        <taxon>Eukaryota</taxon>
        <taxon>Fungi</taxon>
        <taxon>Dikarya</taxon>
        <taxon>Ascomycota</taxon>
        <taxon>Saccharomycotina</taxon>
        <taxon>Dipodascomycetes</taxon>
        <taxon>Dipodascales</taxon>
        <taxon>Dipodascaceae</taxon>
        <taxon>Magnusiomyces</taxon>
    </lineage>
</organism>
<proteinExistence type="predicted"/>
<sequence length="494" mass="53143">MGLASKLAAAQAAQNNTGAPSAGAPSTGAPQGQYGAPQGQQQYGAPQGQQQYGAPQGQQQYGAPQGQQQYGASQGQQKAPGQQSYGAAPSQQSPYPPTQYGNNSAPSQQQQGGQKYGSAPGAYGQQPQQQQQQQQQPPTPSYNNKPPQQQQYGQQGSGSYGQTSQQYGQAPQQQQKPQQQQYGQQQYGQQQGPGGYGQAPQQQQQYGAPGGAPSGGANRYLTTLQNAVRENNIQAFYSPEQLSRISSTVEPKIIDACKQWRIPREIGDDLARLALYDIVIYADDSGSMSFEENGERIDDLKLILSRAAFVASLFDEDGIQVRFMNNSIQGNGLRNEQQVMDLVGQVQFRGLTPLGTNLQSKVLEPLIIGPARSGALRKPVLLLTITDGSPAGEPEKTVFEVIARTKQVLGSTRYGPGAVAFQFAQVGNDLKARDFLSKLDSDPIVGRMVDCTSNFEVEQDEMAKLGVNLDPSTWLVKLLLGAIDSSYDTQDESK</sequence>
<evidence type="ECO:0008006" key="4">
    <source>
        <dbReference type="Google" id="ProtNLM"/>
    </source>
</evidence>
<reference evidence="2 3" key="1">
    <citation type="submission" date="2019-09" db="EMBL/GenBank/DDBJ databases">
        <authorList>
            <person name="Brejova B."/>
        </authorList>
    </citation>
    <scope>NUCLEOTIDE SEQUENCE [LARGE SCALE GENOMIC DNA]</scope>
</reference>
<feature type="compositionally biased region" description="Low complexity" evidence="1">
    <location>
        <begin position="8"/>
        <end position="77"/>
    </location>
</feature>
<dbReference type="PANTHER" id="PTHR34706">
    <property type="entry name" value="SLR1338 PROTEIN"/>
    <property type="match status" value="1"/>
</dbReference>
<feature type="compositionally biased region" description="Low complexity" evidence="1">
    <location>
        <begin position="160"/>
        <end position="190"/>
    </location>
</feature>
<gene>
    <name evidence="2" type="ORF">SAPINGB_P003143</name>
</gene>
<feature type="region of interest" description="Disordered" evidence="1">
    <location>
        <begin position="1"/>
        <end position="218"/>
    </location>
</feature>
<accession>A0A5E8BKZ8</accession>
<evidence type="ECO:0000256" key="1">
    <source>
        <dbReference type="SAM" id="MobiDB-lite"/>
    </source>
</evidence>
<dbReference type="OrthoDB" id="2142040at2759"/>
<name>A0A5E8BKZ8_9ASCO</name>
<dbReference type="AlphaFoldDB" id="A0A5E8BKZ8"/>
<protein>
    <recommendedName>
        <fullName evidence="4">VWFA domain-containing protein</fullName>
    </recommendedName>
</protein>
<dbReference type="RefSeq" id="XP_031853752.1">
    <property type="nucleotide sequence ID" value="XM_031997861.1"/>
</dbReference>
<dbReference type="EMBL" id="CABVLU010000002">
    <property type="protein sequence ID" value="VVT51579.1"/>
    <property type="molecule type" value="Genomic_DNA"/>
</dbReference>
<dbReference type="GeneID" id="43581961"/>
<feature type="compositionally biased region" description="Low complexity" evidence="1">
    <location>
        <begin position="125"/>
        <end position="136"/>
    </location>
</feature>
<dbReference type="Proteomes" id="UP000398389">
    <property type="component" value="Unassembled WGS sequence"/>
</dbReference>